<protein>
    <submittedName>
        <fullName evidence="2">Transcription factor hamlet</fullName>
    </submittedName>
</protein>
<feature type="compositionally biased region" description="Basic and acidic residues" evidence="1">
    <location>
        <begin position="84"/>
        <end position="119"/>
    </location>
</feature>
<evidence type="ECO:0000313" key="2">
    <source>
        <dbReference type="EMBL" id="PBC31552.1"/>
    </source>
</evidence>
<reference evidence="2 3" key="1">
    <citation type="submission" date="2014-07" db="EMBL/GenBank/DDBJ databases">
        <title>Genomic and transcriptomic analysis on Apis cerana provide comprehensive insights into honey bee biology.</title>
        <authorList>
            <person name="Diao Q."/>
            <person name="Sun L."/>
            <person name="Zheng H."/>
            <person name="Zheng H."/>
            <person name="Xu S."/>
            <person name="Wang S."/>
            <person name="Zeng Z."/>
            <person name="Hu F."/>
            <person name="Su S."/>
            <person name="Wu J."/>
        </authorList>
    </citation>
    <scope>NUCLEOTIDE SEQUENCE [LARGE SCALE GENOMIC DNA]</scope>
    <source>
        <tissue evidence="2">Pupae without intestine</tissue>
    </source>
</reference>
<dbReference type="OrthoDB" id="7614476at2759"/>
<feature type="compositionally biased region" description="Low complexity" evidence="1">
    <location>
        <begin position="1"/>
        <end position="14"/>
    </location>
</feature>
<feature type="compositionally biased region" description="Gly residues" evidence="1">
    <location>
        <begin position="15"/>
        <end position="24"/>
    </location>
</feature>
<evidence type="ECO:0000256" key="1">
    <source>
        <dbReference type="SAM" id="MobiDB-lite"/>
    </source>
</evidence>
<organism evidence="2 3">
    <name type="scientific">Apis cerana cerana</name>
    <name type="common">Oriental honeybee</name>
    <dbReference type="NCBI Taxonomy" id="94128"/>
    <lineage>
        <taxon>Eukaryota</taxon>
        <taxon>Metazoa</taxon>
        <taxon>Ecdysozoa</taxon>
        <taxon>Arthropoda</taxon>
        <taxon>Hexapoda</taxon>
        <taxon>Insecta</taxon>
        <taxon>Pterygota</taxon>
        <taxon>Neoptera</taxon>
        <taxon>Endopterygota</taxon>
        <taxon>Hymenoptera</taxon>
        <taxon>Apocrita</taxon>
        <taxon>Aculeata</taxon>
        <taxon>Apoidea</taxon>
        <taxon>Anthophila</taxon>
        <taxon>Apidae</taxon>
        <taxon>Apis</taxon>
    </lineage>
</organism>
<dbReference type="STRING" id="94128.A0A2A3EJW7"/>
<gene>
    <name evidence="2" type="ORF">APICC_07693</name>
</gene>
<proteinExistence type="predicted"/>
<dbReference type="Proteomes" id="UP000242457">
    <property type="component" value="Unassembled WGS sequence"/>
</dbReference>
<accession>A0A2A3EJW7</accession>
<feature type="compositionally biased region" description="Polar residues" evidence="1">
    <location>
        <begin position="55"/>
        <end position="72"/>
    </location>
</feature>
<feature type="region of interest" description="Disordered" evidence="1">
    <location>
        <begin position="1"/>
        <end position="119"/>
    </location>
</feature>
<keyword evidence="3" id="KW-1185">Reference proteome</keyword>
<dbReference type="EMBL" id="KZ288232">
    <property type="protein sequence ID" value="PBC31552.1"/>
    <property type="molecule type" value="Genomic_DNA"/>
</dbReference>
<name>A0A2A3EJW7_APICC</name>
<sequence length="231" mass="25485">MNGSSDEGESTSGTPAGGGTGGSGENQEMEENGTIRGGSNNSASNLVYRDLKTLHPSSHDVSSQDYNPQSRPYQRGYSPAMDKPSYEKEQHRPPSSRDEEKSSSWEYGEKTERKEYSRSRESLILGQSLLNVTNYGQEQKEHANREWVSPVPEVEVGGSAPGGPQVRARKDIPRGARFGPFLGKWASEPFNPRYAWESLLLPEIIRDEQIFPWEATLPKAAATTTTTTTTC</sequence>
<evidence type="ECO:0000313" key="3">
    <source>
        <dbReference type="Proteomes" id="UP000242457"/>
    </source>
</evidence>
<dbReference type="AlphaFoldDB" id="A0A2A3EJW7"/>